<dbReference type="Proteomes" id="UP001165124">
    <property type="component" value="Unassembled WGS sequence"/>
</dbReference>
<feature type="coiled-coil region" evidence="1">
    <location>
        <begin position="104"/>
        <end position="191"/>
    </location>
</feature>
<feature type="compositionally biased region" description="Basic and acidic residues" evidence="2">
    <location>
        <begin position="225"/>
        <end position="235"/>
    </location>
</feature>
<gene>
    <name evidence="3" type="ORF">Arub01_45110</name>
</gene>
<name>A0A9W6Q0Y9_9ACTN</name>
<evidence type="ECO:0008006" key="5">
    <source>
        <dbReference type="Google" id="ProtNLM"/>
    </source>
</evidence>
<feature type="region of interest" description="Disordered" evidence="2">
    <location>
        <begin position="217"/>
        <end position="251"/>
    </location>
</feature>
<keyword evidence="1" id="KW-0175">Coiled coil</keyword>
<feature type="compositionally biased region" description="Acidic residues" evidence="2">
    <location>
        <begin position="39"/>
        <end position="49"/>
    </location>
</feature>
<organism evidence="3 4">
    <name type="scientific">Actinomadura rubrobrunea</name>
    <dbReference type="NCBI Taxonomy" id="115335"/>
    <lineage>
        <taxon>Bacteria</taxon>
        <taxon>Bacillati</taxon>
        <taxon>Actinomycetota</taxon>
        <taxon>Actinomycetes</taxon>
        <taxon>Streptosporangiales</taxon>
        <taxon>Thermomonosporaceae</taxon>
        <taxon>Actinomadura</taxon>
    </lineage>
</organism>
<accession>A0A9W6Q0Y9</accession>
<feature type="compositionally biased region" description="Basic and acidic residues" evidence="2">
    <location>
        <begin position="242"/>
        <end position="251"/>
    </location>
</feature>
<evidence type="ECO:0000313" key="3">
    <source>
        <dbReference type="EMBL" id="GLW66267.1"/>
    </source>
</evidence>
<feature type="compositionally biased region" description="Acidic residues" evidence="2">
    <location>
        <begin position="451"/>
        <end position="470"/>
    </location>
</feature>
<feature type="region of interest" description="Disordered" evidence="2">
    <location>
        <begin position="1"/>
        <end position="60"/>
    </location>
</feature>
<dbReference type="EMBL" id="BSRZ01000013">
    <property type="protein sequence ID" value="GLW66267.1"/>
    <property type="molecule type" value="Genomic_DNA"/>
</dbReference>
<dbReference type="RefSeq" id="WP_106258965.1">
    <property type="nucleotide sequence ID" value="NZ_BSRZ01000013.1"/>
</dbReference>
<proteinExistence type="predicted"/>
<feature type="region of interest" description="Disordered" evidence="2">
    <location>
        <begin position="443"/>
        <end position="470"/>
    </location>
</feature>
<feature type="compositionally biased region" description="Gly residues" evidence="2">
    <location>
        <begin position="1"/>
        <end position="12"/>
    </location>
</feature>
<evidence type="ECO:0000256" key="1">
    <source>
        <dbReference type="SAM" id="Coils"/>
    </source>
</evidence>
<evidence type="ECO:0000313" key="4">
    <source>
        <dbReference type="Proteomes" id="UP001165124"/>
    </source>
</evidence>
<dbReference type="AlphaFoldDB" id="A0A9W6Q0Y9"/>
<keyword evidence="4" id="KW-1185">Reference proteome</keyword>
<comment type="caution">
    <text evidence="3">The sequence shown here is derived from an EMBL/GenBank/DDBJ whole genome shotgun (WGS) entry which is preliminary data.</text>
</comment>
<evidence type="ECO:0000256" key="2">
    <source>
        <dbReference type="SAM" id="MobiDB-lite"/>
    </source>
</evidence>
<reference evidence="3" key="1">
    <citation type="submission" date="2023-02" db="EMBL/GenBank/DDBJ databases">
        <title>Actinomadura rubrobrunea NBRC 14622.</title>
        <authorList>
            <person name="Ichikawa N."/>
            <person name="Sato H."/>
            <person name="Tonouchi N."/>
        </authorList>
    </citation>
    <scope>NUCLEOTIDE SEQUENCE</scope>
    <source>
        <strain evidence="3">NBRC 14622</strain>
    </source>
</reference>
<sequence>MDGDQDGWGGLPGADAAADGTSTAPIRPPADGRLGGPLDVDDPSPETEPAESLGDDHGGRYCAYCGRPVPAEAGRDALFCGDAHRSAYDREIARGDADDDSAQVRALTQDVDRLAELVSELTATAAALGERLDGEVRDVLVRAEEALAEARAARRAAADADDRTRRAEARAEEARREAADALEELRSGMAAAKASVKAAQTSEANAWKEAGAAQQARAAAANEAAHAEGLRKRAEAAWNTERQARAQAEKERDELATMLATEQSALALTRTELEDARAELEDARARLEAAAKIERDLRAELAAAQSEIQRLTIELDAAAERADEQAARIERAERLADEAAARADDLLARAERAERRADAAAERADRDSVTVRALQDTLRSALDLPAVENLGDGRGVPLGGPGEAGAVLARSDGLIEIEKVPEVLDGETAARFARAVLAVRVHQATRRVRDDGDEPADERDADQQENPEEA</sequence>
<feature type="compositionally biased region" description="Low complexity" evidence="2">
    <location>
        <begin position="13"/>
        <end position="25"/>
    </location>
</feature>
<protein>
    <recommendedName>
        <fullName evidence="5">Chromosome segregation ATPase</fullName>
    </recommendedName>
</protein>